<dbReference type="RefSeq" id="XP_028476653.1">
    <property type="nucleotide sequence ID" value="XM_028622760.1"/>
</dbReference>
<dbReference type="OrthoDB" id="2596346at2759"/>
<organism evidence="3 4">
    <name type="scientific">Apiotrichum porosum</name>
    <dbReference type="NCBI Taxonomy" id="105984"/>
    <lineage>
        <taxon>Eukaryota</taxon>
        <taxon>Fungi</taxon>
        <taxon>Dikarya</taxon>
        <taxon>Basidiomycota</taxon>
        <taxon>Agaricomycotina</taxon>
        <taxon>Tremellomycetes</taxon>
        <taxon>Trichosporonales</taxon>
        <taxon>Trichosporonaceae</taxon>
        <taxon>Apiotrichum</taxon>
    </lineage>
</organism>
<sequence>MTDHRSFPGRQGNAALSRDNESFVAAGGYTYASTSTHVDLAAPVSAALAAVRFYDPAATATHLANVTSVPGPGIRTAFEVTPETSTAAAARVHAEGGHATVLNYASATKPGGGYLSGARAQEEDICRSSALYTCLASATASGFYTFHRRNRDQRYTHRIIWTPDVPVFRDSASSALLPATYPTSFITAAAPNAGALATNNPAALPCTPLLADRAARVLAVAAHHGARTLVLGAWGCGVFRNAPHDVADVFRQLLVGGAFEGRFERVIFAVYDTGASQSTISAFRQAFPPGTDTTHLGGAAVGAGGGAGPGPSTASASSSSTDPRFPGRGRVVGATTSDMTTTTPPSSSAVASTGTQQQQQQRAPSPAPAPAPAQSPAPRSPPKPAAPAASSKPGSGSGSAKANKGPAPNTSQRTLLDAWLIRKPPALPPKP</sequence>
<feature type="compositionally biased region" description="Low complexity" evidence="1">
    <location>
        <begin position="331"/>
        <end position="364"/>
    </location>
</feature>
<comment type="caution">
    <text evidence="3">The sequence shown here is derived from an EMBL/GenBank/DDBJ whole genome shotgun (WGS) entry which is preliminary data.</text>
</comment>
<evidence type="ECO:0000259" key="2">
    <source>
        <dbReference type="Pfam" id="PF10021"/>
    </source>
</evidence>
<feature type="region of interest" description="Disordered" evidence="1">
    <location>
        <begin position="291"/>
        <end position="431"/>
    </location>
</feature>
<dbReference type="NCBIfam" id="TIGR02452">
    <property type="entry name" value="TIGR02452 family protein"/>
    <property type="match status" value="1"/>
</dbReference>
<feature type="compositionally biased region" description="Low complexity" evidence="1">
    <location>
        <begin position="386"/>
        <end position="407"/>
    </location>
</feature>
<feature type="compositionally biased region" description="Gly residues" evidence="1">
    <location>
        <begin position="299"/>
        <end position="309"/>
    </location>
</feature>
<dbReference type="GeneID" id="39591932"/>
<dbReference type="PANTHER" id="PTHR35596">
    <property type="entry name" value="DUF2263 DOMAIN-CONTAINING PROTEIN"/>
    <property type="match status" value="1"/>
</dbReference>
<feature type="domain" description="Microbial-type PARG catalytic" evidence="2">
    <location>
        <begin position="22"/>
        <end position="170"/>
    </location>
</feature>
<accession>A0A427XUK2</accession>
<feature type="compositionally biased region" description="Low complexity" evidence="1">
    <location>
        <begin position="310"/>
        <end position="321"/>
    </location>
</feature>
<proteinExistence type="predicted"/>
<dbReference type="InterPro" id="IPR019261">
    <property type="entry name" value="PARG_cat_microbial"/>
</dbReference>
<feature type="compositionally biased region" description="Pro residues" evidence="1">
    <location>
        <begin position="365"/>
        <end position="385"/>
    </location>
</feature>
<dbReference type="AlphaFoldDB" id="A0A427XUK2"/>
<evidence type="ECO:0000256" key="1">
    <source>
        <dbReference type="SAM" id="MobiDB-lite"/>
    </source>
</evidence>
<protein>
    <recommendedName>
        <fullName evidence="2">Microbial-type PARG catalytic domain-containing protein</fullName>
    </recommendedName>
</protein>
<evidence type="ECO:0000313" key="3">
    <source>
        <dbReference type="EMBL" id="RSH82421.1"/>
    </source>
</evidence>
<dbReference type="Pfam" id="PF10021">
    <property type="entry name" value="PARG_cat_microb"/>
    <property type="match status" value="1"/>
</dbReference>
<gene>
    <name evidence="3" type="ORF">EHS24_007389</name>
</gene>
<dbReference type="STRING" id="105984.A0A427XUK2"/>
<dbReference type="Gene3D" id="3.40.220.10">
    <property type="entry name" value="Leucine Aminopeptidase, subunit E, domain 1"/>
    <property type="match status" value="1"/>
</dbReference>
<keyword evidence="4" id="KW-1185">Reference proteome</keyword>
<evidence type="ECO:0000313" key="4">
    <source>
        <dbReference type="Proteomes" id="UP000279236"/>
    </source>
</evidence>
<dbReference type="EMBL" id="RSCE01000005">
    <property type="protein sequence ID" value="RSH82421.1"/>
    <property type="molecule type" value="Genomic_DNA"/>
</dbReference>
<reference evidence="3 4" key="1">
    <citation type="submission" date="2018-11" db="EMBL/GenBank/DDBJ databases">
        <title>Genome sequence of Apiotrichum porosum DSM 27194.</title>
        <authorList>
            <person name="Aliyu H."/>
            <person name="Gorte O."/>
            <person name="Ochsenreither K."/>
        </authorList>
    </citation>
    <scope>NUCLEOTIDE SEQUENCE [LARGE SCALE GENOMIC DNA]</scope>
    <source>
        <strain evidence="3 4">DSM 27194</strain>
    </source>
</reference>
<dbReference type="SUPFAM" id="SSF52949">
    <property type="entry name" value="Macro domain-like"/>
    <property type="match status" value="1"/>
</dbReference>
<dbReference type="InterPro" id="IPR043472">
    <property type="entry name" value="Macro_dom-like"/>
</dbReference>
<dbReference type="PANTHER" id="PTHR35596:SF1">
    <property type="entry name" value="MICROBIAL-TYPE PARG CATALYTIC DOMAIN-CONTAINING PROTEIN"/>
    <property type="match status" value="1"/>
</dbReference>
<dbReference type="Proteomes" id="UP000279236">
    <property type="component" value="Unassembled WGS sequence"/>
</dbReference>
<dbReference type="InterPro" id="IPR012664">
    <property type="entry name" value="CHP02452"/>
</dbReference>
<name>A0A427XUK2_9TREE</name>